<evidence type="ECO:0000256" key="3">
    <source>
        <dbReference type="ARBA" id="ARBA00022705"/>
    </source>
</evidence>
<dbReference type="GO" id="GO:0042802">
    <property type="term" value="F:identical protein binding"/>
    <property type="evidence" value="ECO:0007669"/>
    <property type="project" value="UniProtKB-ARBA"/>
</dbReference>
<dbReference type="PROSITE" id="PS51199">
    <property type="entry name" value="SF4_HELICASE"/>
    <property type="match status" value="1"/>
</dbReference>
<evidence type="ECO:0000256" key="5">
    <source>
        <dbReference type="ARBA" id="ARBA00022801"/>
    </source>
</evidence>
<evidence type="ECO:0000256" key="8">
    <source>
        <dbReference type="ARBA" id="ARBA00023125"/>
    </source>
</evidence>
<dbReference type="EMBL" id="PFAK01000038">
    <property type="protein sequence ID" value="PIR96241.1"/>
    <property type="molecule type" value="Genomic_DNA"/>
</dbReference>
<dbReference type="SUPFAM" id="SSF52540">
    <property type="entry name" value="P-loop containing nucleoside triphosphate hydrolases"/>
    <property type="match status" value="1"/>
</dbReference>
<evidence type="ECO:0000256" key="9">
    <source>
        <dbReference type="ARBA" id="ARBA00023235"/>
    </source>
</evidence>
<dbReference type="InterPro" id="IPR036185">
    <property type="entry name" value="DNA_heli_DnaB-like_N_sf"/>
</dbReference>
<dbReference type="GO" id="GO:0016887">
    <property type="term" value="F:ATP hydrolysis activity"/>
    <property type="evidence" value="ECO:0007669"/>
    <property type="project" value="RHEA"/>
</dbReference>
<comment type="function">
    <text evidence="12">The main replicative DNA helicase, it participates in initiation and elongation during chromosome replication. Travels ahead of the DNA replisome, separating dsDNA into templates for DNA synthesis. A processive ATP-dependent 5'-3' DNA helicase it has DNA-dependent ATPase activity.</text>
</comment>
<dbReference type="Pfam" id="PF00772">
    <property type="entry name" value="DnaB"/>
    <property type="match status" value="1"/>
</dbReference>
<dbReference type="PANTHER" id="PTHR30153:SF2">
    <property type="entry name" value="REPLICATIVE DNA HELICASE"/>
    <property type="match status" value="1"/>
</dbReference>
<proteinExistence type="inferred from homology"/>
<evidence type="ECO:0000256" key="7">
    <source>
        <dbReference type="ARBA" id="ARBA00022840"/>
    </source>
</evidence>
<keyword evidence="9" id="KW-0413">Isomerase</keyword>
<dbReference type="Pfam" id="PF03796">
    <property type="entry name" value="DnaB_C"/>
    <property type="match status" value="1"/>
</dbReference>
<dbReference type="GO" id="GO:1990077">
    <property type="term" value="C:primosome complex"/>
    <property type="evidence" value="ECO:0007669"/>
    <property type="project" value="UniProtKB-UniRule"/>
</dbReference>
<keyword evidence="8 12" id="KW-0238">DNA-binding</keyword>
<dbReference type="NCBIfam" id="NF004384">
    <property type="entry name" value="PRK05748.1"/>
    <property type="match status" value="1"/>
</dbReference>
<keyword evidence="4 12" id="KW-0547">Nucleotide-binding</keyword>
<evidence type="ECO:0000313" key="16">
    <source>
        <dbReference type="Proteomes" id="UP000230922"/>
    </source>
</evidence>
<comment type="similarity">
    <text evidence="1 12">Belongs to the helicase family. DnaB subfamily.</text>
</comment>
<dbReference type="SUPFAM" id="SSF48024">
    <property type="entry name" value="N-terminal domain of DnaB helicase"/>
    <property type="match status" value="1"/>
</dbReference>
<evidence type="ECO:0000256" key="6">
    <source>
        <dbReference type="ARBA" id="ARBA00022806"/>
    </source>
</evidence>
<accession>A0A2H0VB02</accession>
<sequence>MVNNISLTNRIPPQNLEAEGSVLGAIMLDKDAIVKIADVIRSDDFYDNRHKLIFENILELFSKNISIDILTVTNLLEEKKILDKCGGSSFITELVNSVPSASNVTHYAFIVRKKGALRKLIKTASEINEMAFMEEGEVEEILDSAEQKLFGVSQQHLKQNFVSITSVLHSTFERIDELHREKGKLRGIATGFVDLDNLLGGLQKSDMVVLAARPSMGKTSLALDIVRQVGVNAKIPVGIFSLEMSKDQLVDRLLSSQSDVNLWKIRTGHLNDTDFEKIGQAMGELSESPIFIDDAAGSNIMEIRTKARRLSAEYDVGLIVVDYLQLMEGRSQENRVQEVSEISRALKILARELNIPVLALSQLSRNVENRPDKVPQLADLRESGSIEQDADVVMFIYREDMYKGKDSRRPNIAEIHIKKHRNGPTGQIDLFFDQDKTSFKNLDKTFDTSPQTVMQQMPPEEAGQSSAGLEAVPGLT</sequence>
<reference evidence="16" key="1">
    <citation type="submission" date="2017-09" db="EMBL/GenBank/DDBJ databases">
        <title>Depth-based differentiation of microbial function through sediment-hosted aquifers and enrichment of novel symbionts in the deep terrestrial subsurface.</title>
        <authorList>
            <person name="Probst A.J."/>
            <person name="Ladd B."/>
            <person name="Jarett J.K."/>
            <person name="Geller-Mcgrath D.E."/>
            <person name="Sieber C.M.K."/>
            <person name="Emerson J.B."/>
            <person name="Anantharaman K."/>
            <person name="Thomas B.C."/>
            <person name="Malmstrom R."/>
            <person name="Stieglmeier M."/>
            <person name="Klingl A."/>
            <person name="Woyke T."/>
            <person name="Ryan C.M."/>
            <person name="Banfield J.F."/>
        </authorList>
    </citation>
    <scope>NUCLEOTIDE SEQUENCE [LARGE SCALE GENOMIC DNA]</scope>
</reference>
<dbReference type="InterPro" id="IPR007692">
    <property type="entry name" value="DNA_helicase_DnaB"/>
</dbReference>
<dbReference type="FunFam" id="3.40.50.300:FF:000076">
    <property type="entry name" value="Replicative DNA helicase"/>
    <property type="match status" value="1"/>
</dbReference>
<name>A0A2H0VB02_9BACT</name>
<dbReference type="CDD" id="cd00984">
    <property type="entry name" value="DnaB_C"/>
    <property type="match status" value="1"/>
</dbReference>
<evidence type="ECO:0000259" key="14">
    <source>
        <dbReference type="PROSITE" id="PS51199"/>
    </source>
</evidence>
<organism evidence="15 16">
    <name type="scientific">Candidatus Doudnabacteria bacterium CG10_big_fil_rev_8_21_14_0_10_42_18</name>
    <dbReference type="NCBI Taxonomy" id="1974552"/>
    <lineage>
        <taxon>Bacteria</taxon>
        <taxon>Candidatus Doudnaibacteriota</taxon>
    </lineage>
</organism>
<comment type="catalytic activity">
    <reaction evidence="10 12">
        <text>ATP + H2O = ADP + phosphate + H(+)</text>
        <dbReference type="Rhea" id="RHEA:13065"/>
        <dbReference type="ChEBI" id="CHEBI:15377"/>
        <dbReference type="ChEBI" id="CHEBI:15378"/>
        <dbReference type="ChEBI" id="CHEBI:30616"/>
        <dbReference type="ChEBI" id="CHEBI:43474"/>
        <dbReference type="ChEBI" id="CHEBI:456216"/>
        <dbReference type="EC" id="5.6.2.3"/>
    </reaction>
</comment>
<dbReference type="GO" id="GO:0006269">
    <property type="term" value="P:DNA replication, synthesis of primer"/>
    <property type="evidence" value="ECO:0007669"/>
    <property type="project" value="UniProtKB-UniRule"/>
</dbReference>
<dbReference type="InterPro" id="IPR027417">
    <property type="entry name" value="P-loop_NTPase"/>
</dbReference>
<dbReference type="InterPro" id="IPR007693">
    <property type="entry name" value="DNA_helicase_DnaB-like_N"/>
</dbReference>
<dbReference type="GO" id="GO:0005829">
    <property type="term" value="C:cytosol"/>
    <property type="evidence" value="ECO:0007669"/>
    <property type="project" value="TreeGrafter"/>
</dbReference>
<dbReference type="Gene3D" id="3.40.50.300">
    <property type="entry name" value="P-loop containing nucleotide triphosphate hydrolases"/>
    <property type="match status" value="1"/>
</dbReference>
<gene>
    <name evidence="15" type="primary">dnaB</name>
    <name evidence="15" type="ORF">COT92_02150</name>
</gene>
<dbReference type="PANTHER" id="PTHR30153">
    <property type="entry name" value="REPLICATIVE DNA HELICASE DNAB"/>
    <property type="match status" value="1"/>
</dbReference>
<dbReference type="InterPro" id="IPR007694">
    <property type="entry name" value="DNA_helicase_DnaB-like_C"/>
</dbReference>
<evidence type="ECO:0000256" key="10">
    <source>
        <dbReference type="ARBA" id="ARBA00048954"/>
    </source>
</evidence>
<dbReference type="EC" id="5.6.2.3" evidence="11 12"/>
<protein>
    <recommendedName>
        <fullName evidence="11 12">Replicative DNA helicase</fullName>
        <ecNumber evidence="11 12">5.6.2.3</ecNumber>
    </recommendedName>
</protein>
<feature type="region of interest" description="Disordered" evidence="13">
    <location>
        <begin position="448"/>
        <end position="476"/>
    </location>
</feature>
<dbReference type="Proteomes" id="UP000230922">
    <property type="component" value="Unassembled WGS sequence"/>
</dbReference>
<evidence type="ECO:0000256" key="12">
    <source>
        <dbReference type="RuleBase" id="RU362085"/>
    </source>
</evidence>
<comment type="caution">
    <text evidence="15">The sequence shown here is derived from an EMBL/GenBank/DDBJ whole genome shotgun (WGS) entry which is preliminary data.</text>
</comment>
<dbReference type="FunFam" id="1.10.860.10:FF:000001">
    <property type="entry name" value="Replicative DNA helicase"/>
    <property type="match status" value="1"/>
</dbReference>
<dbReference type="AlphaFoldDB" id="A0A2H0VB02"/>
<dbReference type="Gene3D" id="1.10.860.10">
    <property type="entry name" value="DNAb Helicase, Chain A"/>
    <property type="match status" value="1"/>
</dbReference>
<dbReference type="GO" id="GO:0043139">
    <property type="term" value="F:5'-3' DNA helicase activity"/>
    <property type="evidence" value="ECO:0007669"/>
    <property type="project" value="UniProtKB-EC"/>
</dbReference>
<keyword evidence="5 12" id="KW-0378">Hydrolase</keyword>
<keyword evidence="3 12" id="KW-0235">DNA replication</keyword>
<evidence type="ECO:0000256" key="2">
    <source>
        <dbReference type="ARBA" id="ARBA00022515"/>
    </source>
</evidence>
<evidence type="ECO:0000313" key="15">
    <source>
        <dbReference type="EMBL" id="PIR96241.1"/>
    </source>
</evidence>
<dbReference type="GO" id="GO:0005524">
    <property type="term" value="F:ATP binding"/>
    <property type="evidence" value="ECO:0007669"/>
    <property type="project" value="UniProtKB-UniRule"/>
</dbReference>
<dbReference type="NCBIfam" id="TIGR00665">
    <property type="entry name" value="DnaB"/>
    <property type="match status" value="1"/>
</dbReference>
<dbReference type="GO" id="GO:0003677">
    <property type="term" value="F:DNA binding"/>
    <property type="evidence" value="ECO:0007669"/>
    <property type="project" value="UniProtKB-UniRule"/>
</dbReference>
<evidence type="ECO:0000256" key="1">
    <source>
        <dbReference type="ARBA" id="ARBA00008428"/>
    </source>
</evidence>
<evidence type="ECO:0000256" key="4">
    <source>
        <dbReference type="ARBA" id="ARBA00022741"/>
    </source>
</evidence>
<evidence type="ECO:0000256" key="13">
    <source>
        <dbReference type="SAM" id="MobiDB-lite"/>
    </source>
</evidence>
<evidence type="ECO:0000256" key="11">
    <source>
        <dbReference type="NCBIfam" id="TIGR00665"/>
    </source>
</evidence>
<keyword evidence="7 12" id="KW-0067">ATP-binding</keyword>
<feature type="domain" description="SF4 helicase" evidence="14">
    <location>
        <begin position="181"/>
        <end position="446"/>
    </location>
</feature>
<keyword evidence="6 12" id="KW-0347">Helicase</keyword>
<keyword evidence="2 12" id="KW-0639">Primosome</keyword>
<dbReference type="InterPro" id="IPR016136">
    <property type="entry name" value="DNA_helicase_N/primase_C"/>
</dbReference>